<feature type="compositionally biased region" description="Basic residues" evidence="1">
    <location>
        <begin position="1"/>
        <end position="15"/>
    </location>
</feature>
<dbReference type="EMBL" id="QTTT01000001">
    <property type="protein sequence ID" value="REE94733.1"/>
    <property type="molecule type" value="Genomic_DNA"/>
</dbReference>
<evidence type="ECO:0000313" key="2">
    <source>
        <dbReference type="EMBL" id="REE94733.1"/>
    </source>
</evidence>
<evidence type="ECO:0000256" key="1">
    <source>
        <dbReference type="SAM" id="MobiDB-lite"/>
    </source>
</evidence>
<evidence type="ECO:0000313" key="3">
    <source>
        <dbReference type="Proteomes" id="UP000256661"/>
    </source>
</evidence>
<dbReference type="RefSeq" id="WP_147312150.1">
    <property type="nucleotide sequence ID" value="NZ_QTTT01000001.1"/>
</dbReference>
<feature type="region of interest" description="Disordered" evidence="1">
    <location>
        <begin position="1"/>
        <end position="29"/>
    </location>
</feature>
<dbReference type="AlphaFoldDB" id="A0A3D9SLE7"/>
<accession>A0A3D9SLE7</accession>
<comment type="caution">
    <text evidence="2">The sequence shown here is derived from an EMBL/GenBank/DDBJ whole genome shotgun (WGS) entry which is preliminary data.</text>
</comment>
<reference evidence="2 3" key="1">
    <citation type="submission" date="2018-08" db="EMBL/GenBank/DDBJ databases">
        <title>Sequencing the genomes of 1000 actinobacteria strains.</title>
        <authorList>
            <person name="Klenk H.-P."/>
        </authorList>
    </citation>
    <scope>NUCLEOTIDE SEQUENCE [LARGE SCALE GENOMIC DNA]</scope>
    <source>
        <strain evidence="2 3">DSM 43927</strain>
    </source>
</reference>
<feature type="compositionally biased region" description="Basic and acidic residues" evidence="1">
    <location>
        <begin position="45"/>
        <end position="54"/>
    </location>
</feature>
<protein>
    <submittedName>
        <fullName evidence="2">Uncharacterized protein</fullName>
    </submittedName>
</protein>
<feature type="region of interest" description="Disordered" evidence="1">
    <location>
        <begin position="45"/>
        <end position="79"/>
    </location>
</feature>
<sequence length="79" mass="9080">MGKRNRRNGQRRQERRFRVIGERKDPPDMKKLGRALLSLAEAELERQAQLEHETAAGTGGQAHETRDEAQNEEREAANE</sequence>
<feature type="compositionally biased region" description="Basic and acidic residues" evidence="1">
    <location>
        <begin position="16"/>
        <end position="29"/>
    </location>
</feature>
<keyword evidence="3" id="KW-1185">Reference proteome</keyword>
<organism evidence="2 3">
    <name type="scientific">Thermomonospora umbrina</name>
    <dbReference type="NCBI Taxonomy" id="111806"/>
    <lineage>
        <taxon>Bacteria</taxon>
        <taxon>Bacillati</taxon>
        <taxon>Actinomycetota</taxon>
        <taxon>Actinomycetes</taxon>
        <taxon>Streptosporangiales</taxon>
        <taxon>Thermomonosporaceae</taxon>
        <taxon>Thermomonospora</taxon>
    </lineage>
</organism>
<proteinExistence type="predicted"/>
<name>A0A3D9SLE7_9ACTN</name>
<feature type="compositionally biased region" description="Basic and acidic residues" evidence="1">
    <location>
        <begin position="63"/>
        <end position="79"/>
    </location>
</feature>
<dbReference type="Proteomes" id="UP000256661">
    <property type="component" value="Unassembled WGS sequence"/>
</dbReference>
<gene>
    <name evidence="2" type="ORF">DFJ69_0083</name>
</gene>